<evidence type="ECO:0000256" key="1">
    <source>
        <dbReference type="ARBA" id="ARBA00012513"/>
    </source>
</evidence>
<keyword evidence="2" id="KW-0723">Serine/threonine-protein kinase</keyword>
<protein>
    <recommendedName>
        <fullName evidence="1">non-specific serine/threonine protein kinase</fullName>
        <ecNumber evidence="1">2.7.11.1</ecNumber>
    </recommendedName>
</protein>
<comment type="catalytic activity">
    <reaction evidence="8">
        <text>L-seryl-[protein] + ATP = O-phospho-L-seryl-[protein] + ADP + H(+)</text>
        <dbReference type="Rhea" id="RHEA:17989"/>
        <dbReference type="Rhea" id="RHEA-COMP:9863"/>
        <dbReference type="Rhea" id="RHEA-COMP:11604"/>
        <dbReference type="ChEBI" id="CHEBI:15378"/>
        <dbReference type="ChEBI" id="CHEBI:29999"/>
        <dbReference type="ChEBI" id="CHEBI:30616"/>
        <dbReference type="ChEBI" id="CHEBI:83421"/>
        <dbReference type="ChEBI" id="CHEBI:456216"/>
        <dbReference type="EC" id="2.7.11.1"/>
    </reaction>
</comment>
<comment type="caution">
    <text evidence="10">The sequence shown here is derived from an EMBL/GenBank/DDBJ whole genome shotgun (WGS) entry which is preliminary data.</text>
</comment>
<keyword evidence="11" id="KW-1185">Reference proteome</keyword>
<dbReference type="AlphaFoldDB" id="A0AAQ4D360"/>
<name>A0AAQ4D360_AMBAM</name>
<dbReference type="GO" id="GO:0004674">
    <property type="term" value="F:protein serine/threonine kinase activity"/>
    <property type="evidence" value="ECO:0007669"/>
    <property type="project" value="UniProtKB-KW"/>
</dbReference>
<dbReference type="PANTHER" id="PTHR44899:SF3">
    <property type="entry name" value="SERINE_THREONINE-PROTEIN KINASE NEK1"/>
    <property type="match status" value="1"/>
</dbReference>
<dbReference type="InterPro" id="IPR001245">
    <property type="entry name" value="Ser-Thr/Tyr_kinase_cat_dom"/>
</dbReference>
<dbReference type="SUPFAM" id="SSF56112">
    <property type="entry name" value="Protein kinase-like (PK-like)"/>
    <property type="match status" value="1"/>
</dbReference>
<dbReference type="GO" id="GO:0005524">
    <property type="term" value="F:ATP binding"/>
    <property type="evidence" value="ECO:0007669"/>
    <property type="project" value="UniProtKB-KW"/>
</dbReference>
<proteinExistence type="predicted"/>
<keyword evidence="6" id="KW-0067">ATP-binding</keyword>
<evidence type="ECO:0000256" key="8">
    <source>
        <dbReference type="ARBA" id="ARBA00048679"/>
    </source>
</evidence>
<evidence type="ECO:0000313" key="10">
    <source>
        <dbReference type="EMBL" id="KAK8756900.1"/>
    </source>
</evidence>
<dbReference type="Gene3D" id="3.30.200.20">
    <property type="entry name" value="Phosphorylase Kinase, domain 1"/>
    <property type="match status" value="1"/>
</dbReference>
<dbReference type="Gene3D" id="1.10.510.10">
    <property type="entry name" value="Transferase(Phosphotransferase) domain 1"/>
    <property type="match status" value="1"/>
</dbReference>
<keyword evidence="4" id="KW-0547">Nucleotide-binding</keyword>
<dbReference type="InterPro" id="IPR011009">
    <property type="entry name" value="Kinase-like_dom_sf"/>
</dbReference>
<organism evidence="10 11">
    <name type="scientific">Amblyomma americanum</name>
    <name type="common">Lone star tick</name>
    <dbReference type="NCBI Taxonomy" id="6943"/>
    <lineage>
        <taxon>Eukaryota</taxon>
        <taxon>Metazoa</taxon>
        <taxon>Ecdysozoa</taxon>
        <taxon>Arthropoda</taxon>
        <taxon>Chelicerata</taxon>
        <taxon>Arachnida</taxon>
        <taxon>Acari</taxon>
        <taxon>Parasitiformes</taxon>
        <taxon>Ixodida</taxon>
        <taxon>Ixodoidea</taxon>
        <taxon>Ixodidae</taxon>
        <taxon>Amblyomminae</taxon>
        <taxon>Amblyomma</taxon>
    </lineage>
</organism>
<feature type="domain" description="Protein kinase" evidence="9">
    <location>
        <begin position="1"/>
        <end position="111"/>
    </location>
</feature>
<accession>A0AAQ4D360</accession>
<evidence type="ECO:0000256" key="3">
    <source>
        <dbReference type="ARBA" id="ARBA00022679"/>
    </source>
</evidence>
<evidence type="ECO:0000313" key="11">
    <source>
        <dbReference type="Proteomes" id="UP001321473"/>
    </source>
</evidence>
<dbReference type="EC" id="2.7.11.1" evidence="1"/>
<dbReference type="Proteomes" id="UP001321473">
    <property type="component" value="Unassembled WGS sequence"/>
</dbReference>
<gene>
    <name evidence="10" type="ORF">V5799_000392</name>
</gene>
<evidence type="ECO:0000259" key="9">
    <source>
        <dbReference type="PROSITE" id="PS50011"/>
    </source>
</evidence>
<dbReference type="InterPro" id="IPR051131">
    <property type="entry name" value="NEK_Ser/Thr_kinase_NIMA"/>
</dbReference>
<evidence type="ECO:0000256" key="4">
    <source>
        <dbReference type="ARBA" id="ARBA00022741"/>
    </source>
</evidence>
<evidence type="ECO:0000256" key="2">
    <source>
        <dbReference type="ARBA" id="ARBA00022527"/>
    </source>
</evidence>
<keyword evidence="3" id="KW-0808">Transferase</keyword>
<comment type="catalytic activity">
    <reaction evidence="7">
        <text>L-threonyl-[protein] + ATP = O-phospho-L-threonyl-[protein] + ADP + H(+)</text>
        <dbReference type="Rhea" id="RHEA:46608"/>
        <dbReference type="Rhea" id="RHEA-COMP:11060"/>
        <dbReference type="Rhea" id="RHEA-COMP:11605"/>
        <dbReference type="ChEBI" id="CHEBI:15378"/>
        <dbReference type="ChEBI" id="CHEBI:30013"/>
        <dbReference type="ChEBI" id="CHEBI:30616"/>
        <dbReference type="ChEBI" id="CHEBI:61977"/>
        <dbReference type="ChEBI" id="CHEBI:456216"/>
        <dbReference type="EC" id="2.7.11.1"/>
    </reaction>
</comment>
<dbReference type="PANTHER" id="PTHR44899">
    <property type="entry name" value="CAMK FAMILY PROTEIN KINASE"/>
    <property type="match status" value="1"/>
</dbReference>
<dbReference type="EMBL" id="JARKHS020035795">
    <property type="protein sequence ID" value="KAK8756900.1"/>
    <property type="molecule type" value="Genomic_DNA"/>
</dbReference>
<evidence type="ECO:0000256" key="6">
    <source>
        <dbReference type="ARBA" id="ARBA00022840"/>
    </source>
</evidence>
<evidence type="ECO:0000256" key="7">
    <source>
        <dbReference type="ARBA" id="ARBA00047899"/>
    </source>
</evidence>
<dbReference type="InterPro" id="IPR000719">
    <property type="entry name" value="Prot_kinase_dom"/>
</dbReference>
<sequence length="111" mass="12591">MSMEEKEGSLTEAKVLAMLHHPNIVAYYDSFLDEKSLAIVMEYAPVIKIIRGEYAPVPTHYSVELRRLLERLLQKEPSMRPSVNQILAQPILLHIICNLYLTVGSLPCVAQ</sequence>
<reference evidence="10 11" key="1">
    <citation type="journal article" date="2023" name="Arcadia Sci">
        <title>De novo assembly of a long-read Amblyomma americanum tick genome.</title>
        <authorList>
            <person name="Chou S."/>
            <person name="Poskanzer K.E."/>
            <person name="Rollins M."/>
            <person name="Thuy-Boun P.S."/>
        </authorList>
    </citation>
    <scope>NUCLEOTIDE SEQUENCE [LARGE SCALE GENOMIC DNA]</scope>
    <source>
        <strain evidence="10">F_SG_1</strain>
        <tissue evidence="10">Salivary glands</tissue>
    </source>
</reference>
<evidence type="ECO:0000256" key="5">
    <source>
        <dbReference type="ARBA" id="ARBA00022777"/>
    </source>
</evidence>
<dbReference type="PROSITE" id="PS50011">
    <property type="entry name" value="PROTEIN_KINASE_DOM"/>
    <property type="match status" value="1"/>
</dbReference>
<dbReference type="Pfam" id="PF07714">
    <property type="entry name" value="PK_Tyr_Ser-Thr"/>
    <property type="match status" value="1"/>
</dbReference>
<keyword evidence="5" id="KW-0418">Kinase</keyword>